<keyword evidence="1" id="KW-0175">Coiled coil</keyword>
<comment type="caution">
    <text evidence="3">The sequence shown here is derived from an EMBL/GenBank/DDBJ whole genome shotgun (WGS) entry which is preliminary data.</text>
</comment>
<feature type="compositionally biased region" description="Basic and acidic residues" evidence="2">
    <location>
        <begin position="275"/>
        <end position="289"/>
    </location>
</feature>
<reference evidence="3 4" key="1">
    <citation type="journal article" date="2024" name="Microbiol. Resour. Announc.">
        <title>Genome annotations for the ascomycete fungi Trichoderma harzianum, Trichoderma aggressivum, and Purpureocillium lilacinum.</title>
        <authorList>
            <person name="Beijen E.P.W."/>
            <person name="Ohm R.A."/>
        </authorList>
    </citation>
    <scope>NUCLEOTIDE SEQUENCE [LARGE SCALE GENOMIC DNA]</scope>
    <source>
        <strain evidence="3 4">CBS 150709</strain>
    </source>
</reference>
<evidence type="ECO:0000313" key="4">
    <source>
        <dbReference type="Proteomes" id="UP001287286"/>
    </source>
</evidence>
<name>A0ABR0BGK9_PURLI</name>
<feature type="region of interest" description="Disordered" evidence="2">
    <location>
        <begin position="77"/>
        <end position="109"/>
    </location>
</feature>
<dbReference type="Proteomes" id="UP001287286">
    <property type="component" value="Unassembled WGS sequence"/>
</dbReference>
<feature type="compositionally biased region" description="Polar residues" evidence="2">
    <location>
        <begin position="80"/>
        <end position="90"/>
    </location>
</feature>
<evidence type="ECO:0000256" key="2">
    <source>
        <dbReference type="SAM" id="MobiDB-lite"/>
    </source>
</evidence>
<proteinExistence type="predicted"/>
<feature type="coiled-coil region" evidence="1">
    <location>
        <begin position="33"/>
        <end position="67"/>
    </location>
</feature>
<evidence type="ECO:0000313" key="3">
    <source>
        <dbReference type="EMBL" id="KAK4075257.1"/>
    </source>
</evidence>
<feature type="region of interest" description="Disordered" evidence="2">
    <location>
        <begin position="275"/>
        <end position="329"/>
    </location>
</feature>
<accession>A0ABR0BGK9</accession>
<gene>
    <name evidence="3" type="ORF">Purlil1_12710</name>
</gene>
<evidence type="ECO:0000256" key="1">
    <source>
        <dbReference type="SAM" id="Coils"/>
    </source>
</evidence>
<organism evidence="3 4">
    <name type="scientific">Purpureocillium lilacinum</name>
    <name type="common">Paecilomyces lilacinus</name>
    <dbReference type="NCBI Taxonomy" id="33203"/>
    <lineage>
        <taxon>Eukaryota</taxon>
        <taxon>Fungi</taxon>
        <taxon>Dikarya</taxon>
        <taxon>Ascomycota</taxon>
        <taxon>Pezizomycotina</taxon>
        <taxon>Sordariomycetes</taxon>
        <taxon>Hypocreomycetidae</taxon>
        <taxon>Hypocreales</taxon>
        <taxon>Ophiocordycipitaceae</taxon>
        <taxon>Purpureocillium</taxon>
    </lineage>
</organism>
<dbReference type="EMBL" id="JAWRVI010000124">
    <property type="protein sequence ID" value="KAK4075257.1"/>
    <property type="molecule type" value="Genomic_DNA"/>
</dbReference>
<protein>
    <submittedName>
        <fullName evidence="3">Uncharacterized protein</fullName>
    </submittedName>
</protein>
<sequence length="360" mass="40697">MPTYRAQSFTTLRRDRKLKLDTSEDCLSVGTKLAEAEIRLKSLLAALQHRKKEVKRLRRLIDRLTKDVHHRRIGALSKSWRGSTPETPTSAMRLENGAPPHRDGGENGSFQPMWPIQNYAVDSGLDAPNPRAQDVHNKAITCQSSSARSQQVQQHQYGNNEREAGRAIDFDELYCHGRAETKHMIVCYPPGTDNWYILLCHEHMHFGVNALQGAAKHLCGPQHRIQPRTYELAIFHLGIMVLNCDVEKAEKNNNSFRDALGNGYRPYNVCNIRARESPHPIGPKRDSPRTSRPNTFRVCKPAPNNYRRDSTRNGTQSAASRDKHIDVEADWSTPAGGGAFCSIRQHRETLPSIRQLGLDT</sequence>
<keyword evidence="4" id="KW-1185">Reference proteome</keyword>